<dbReference type="EMBL" id="SORI01000008">
    <property type="protein sequence ID" value="TDY60565.1"/>
    <property type="molecule type" value="Genomic_DNA"/>
</dbReference>
<dbReference type="EC" id="3.1.-.-" evidence="5"/>
<evidence type="ECO:0000313" key="8">
    <source>
        <dbReference type="Proteomes" id="UP000295066"/>
    </source>
</evidence>
<dbReference type="Pfam" id="PF03652">
    <property type="entry name" value="RuvX"/>
    <property type="match status" value="1"/>
</dbReference>
<dbReference type="SMART" id="SM00732">
    <property type="entry name" value="YqgFc"/>
    <property type="match status" value="1"/>
</dbReference>
<accession>A0A4R8M9R2</accession>
<dbReference type="GO" id="GO:0004518">
    <property type="term" value="F:nuclease activity"/>
    <property type="evidence" value="ECO:0007669"/>
    <property type="project" value="UniProtKB-KW"/>
</dbReference>
<feature type="domain" description="YqgF/RNase H-like" evidence="6">
    <location>
        <begin position="2"/>
        <end position="101"/>
    </location>
</feature>
<dbReference type="SUPFAM" id="SSF53098">
    <property type="entry name" value="Ribonuclease H-like"/>
    <property type="match status" value="1"/>
</dbReference>
<dbReference type="PANTHER" id="PTHR33317">
    <property type="entry name" value="POLYNUCLEOTIDYL TRANSFERASE, RIBONUCLEASE H-LIKE SUPERFAMILY PROTEIN"/>
    <property type="match status" value="1"/>
</dbReference>
<name>A0A4R8M9R2_9BACT</name>
<evidence type="ECO:0000256" key="1">
    <source>
        <dbReference type="ARBA" id="ARBA00022490"/>
    </source>
</evidence>
<comment type="subcellular location">
    <subcellularLocation>
        <location evidence="5">Cytoplasm</location>
    </subcellularLocation>
</comment>
<sequence>MRRILALDIGTVRIGVAVSDPLGMFAQGIAVLPAEGAWLEELDALVAQYDPEMLLLGIPIRTNGTRGPEALRIEECAAMLGNRYPDLKVVLHDERFSTSIAQQALLEGDVSRKNRKGKVDKVAAALILQSWLDRRCGGVS</sequence>
<dbReference type="PANTHER" id="PTHR33317:SF4">
    <property type="entry name" value="POLYNUCLEOTIDYL TRANSFERASE, RIBONUCLEASE H-LIKE SUPERFAMILY PROTEIN"/>
    <property type="match status" value="1"/>
</dbReference>
<evidence type="ECO:0000259" key="6">
    <source>
        <dbReference type="SMART" id="SM00732"/>
    </source>
</evidence>
<dbReference type="Proteomes" id="UP000295066">
    <property type="component" value="Unassembled WGS sequence"/>
</dbReference>
<evidence type="ECO:0000256" key="5">
    <source>
        <dbReference type="HAMAP-Rule" id="MF_00651"/>
    </source>
</evidence>
<dbReference type="InterPro" id="IPR005227">
    <property type="entry name" value="YqgF"/>
</dbReference>
<dbReference type="InterPro" id="IPR012337">
    <property type="entry name" value="RNaseH-like_sf"/>
</dbReference>
<keyword evidence="4 5" id="KW-0378">Hydrolase</keyword>
<evidence type="ECO:0000313" key="7">
    <source>
        <dbReference type="EMBL" id="TDY60565.1"/>
    </source>
</evidence>
<protein>
    <recommendedName>
        <fullName evidence="5">Putative pre-16S rRNA nuclease</fullName>
        <ecNumber evidence="5">3.1.-.-</ecNumber>
    </recommendedName>
</protein>
<gene>
    <name evidence="7" type="ORF">C8D99_108114</name>
</gene>
<keyword evidence="3 5" id="KW-0540">Nuclease</keyword>
<keyword evidence="2 5" id="KW-0690">Ribosome biogenesis</keyword>
<keyword evidence="1 5" id="KW-0963">Cytoplasm</keyword>
<keyword evidence="8" id="KW-1185">Reference proteome</keyword>
<dbReference type="OrthoDB" id="9796140at2"/>
<dbReference type="GO" id="GO:0000967">
    <property type="term" value="P:rRNA 5'-end processing"/>
    <property type="evidence" value="ECO:0007669"/>
    <property type="project" value="UniProtKB-UniRule"/>
</dbReference>
<dbReference type="Gene3D" id="3.30.420.140">
    <property type="entry name" value="YqgF/RNase H-like domain"/>
    <property type="match status" value="1"/>
</dbReference>
<proteinExistence type="inferred from homology"/>
<evidence type="ECO:0000256" key="3">
    <source>
        <dbReference type="ARBA" id="ARBA00022722"/>
    </source>
</evidence>
<dbReference type="InterPro" id="IPR037027">
    <property type="entry name" value="YqgF/RNaseH-like_dom_sf"/>
</dbReference>
<dbReference type="InterPro" id="IPR006641">
    <property type="entry name" value="YqgF/RNaseH-like_dom"/>
</dbReference>
<comment type="caution">
    <text evidence="7">The sequence shown here is derived from an EMBL/GenBank/DDBJ whole genome shotgun (WGS) entry which is preliminary data.</text>
</comment>
<evidence type="ECO:0000256" key="4">
    <source>
        <dbReference type="ARBA" id="ARBA00022801"/>
    </source>
</evidence>
<evidence type="ECO:0000256" key="2">
    <source>
        <dbReference type="ARBA" id="ARBA00022517"/>
    </source>
</evidence>
<dbReference type="RefSeq" id="WP_133957583.1">
    <property type="nucleotide sequence ID" value="NZ_SORI01000008.1"/>
</dbReference>
<dbReference type="CDD" id="cd16964">
    <property type="entry name" value="YqgF"/>
    <property type="match status" value="1"/>
</dbReference>
<comment type="function">
    <text evidence="5">Could be a nuclease involved in processing of the 5'-end of pre-16S rRNA.</text>
</comment>
<dbReference type="GO" id="GO:0016788">
    <property type="term" value="F:hydrolase activity, acting on ester bonds"/>
    <property type="evidence" value="ECO:0007669"/>
    <property type="project" value="UniProtKB-UniRule"/>
</dbReference>
<dbReference type="GO" id="GO:0005829">
    <property type="term" value="C:cytosol"/>
    <property type="evidence" value="ECO:0007669"/>
    <property type="project" value="TreeGrafter"/>
</dbReference>
<reference evidence="7 8" key="1">
    <citation type="submission" date="2019-03" db="EMBL/GenBank/DDBJ databases">
        <title>Genomic Encyclopedia of Type Strains, Phase IV (KMG-IV): sequencing the most valuable type-strain genomes for metagenomic binning, comparative biology and taxonomic classification.</title>
        <authorList>
            <person name="Goeker M."/>
        </authorList>
    </citation>
    <scope>NUCLEOTIDE SEQUENCE [LARGE SCALE GENOMIC DNA]</scope>
    <source>
        <strain evidence="7 8">DSM 25964</strain>
    </source>
</reference>
<dbReference type="NCBIfam" id="TIGR00250">
    <property type="entry name" value="RNAse_H_YqgF"/>
    <property type="match status" value="1"/>
</dbReference>
<dbReference type="HAMAP" id="MF_00651">
    <property type="entry name" value="Nuclease_YqgF"/>
    <property type="match status" value="1"/>
</dbReference>
<comment type="similarity">
    <text evidence="5">Belongs to the YqgF HJR family.</text>
</comment>
<organism evidence="7 8">
    <name type="scientific">Aminivibrio pyruvatiphilus</name>
    <dbReference type="NCBI Taxonomy" id="1005740"/>
    <lineage>
        <taxon>Bacteria</taxon>
        <taxon>Thermotogati</taxon>
        <taxon>Synergistota</taxon>
        <taxon>Synergistia</taxon>
        <taxon>Synergistales</taxon>
        <taxon>Aminobacteriaceae</taxon>
        <taxon>Aminivibrio</taxon>
    </lineage>
</organism>
<dbReference type="AlphaFoldDB" id="A0A4R8M9R2"/>